<evidence type="ECO:0000256" key="3">
    <source>
        <dbReference type="ARBA" id="ARBA00022840"/>
    </source>
</evidence>
<sequence>MESDIIAYIYPNGAHINRAKDVIKANRHCVPPRLIEVRHSHCRRGDDRERQSTEPPEDSDASSLDYLPSLVVRLSDIPRTDKGLLFGSNPNCDVVMNYPGVSNIHFSLTFDEFNCPIIKDLESLGGTQVTYDQQGHGYRRSFRWIIGGHDMIGRGISIVVTIDGVIALQIVIQAHDIMSPAYISAVKSFKRGMTTSEALLAELGLSQPPTRDTKTPGEGAIHLRKYLGEGSFGVVTRLWNVSTGEIRVVKAPHPKAIRKRQVDYDAWEEEASIMKLVSHQHIVKLIESLSSPQPEIHLEYMRCGSLEAQKNITYNETFTIISQCLSALAYLHERNPPIAHRDIKPANILVERRSENGIFVKLGDFGLARKGFELSTLCGTYKYLAPEIHSDKQLRARREETSGYTVAVDIWSLGVVAYELLYGLPSFTRRYKDDGAAWCEKLTDELRTNVKRRPAALGTMLANCMVVISPEDRRDAASCCELLVTVEAVEVPFPGVTPVSYFNNEEDQATFRYAPQDGDDETRSTGVAGQCGEPRGGEGTTSRAKTRAISTVNQPVSLKATTSPHFIRSEGPPPESHSSSCSRITQRCEEFERPSTSVIRRDDQLQEGHKLEYLIEKSPTDEFNPLHVGSPLASQVGGSNSQDWASQQNSARHGQLGAAVGAGTTRSSIPRGESGWHNEVIDDYDLEMAGAAEVLQNIAQDFERGKY</sequence>
<feature type="domain" description="Protein kinase" evidence="7">
    <location>
        <begin position="221"/>
        <end position="494"/>
    </location>
</feature>
<dbReference type="STRING" id="655819.J5K089"/>
<dbReference type="EMBL" id="JH725156">
    <property type="protein sequence ID" value="EJP67711.1"/>
    <property type="molecule type" value="Genomic_DNA"/>
</dbReference>
<dbReference type="GeneID" id="19886503"/>
<evidence type="ECO:0000259" key="6">
    <source>
        <dbReference type="PROSITE" id="PS50006"/>
    </source>
</evidence>
<dbReference type="HOGENOM" id="CLU_017167_1_0_1"/>
<dbReference type="Pfam" id="PF00498">
    <property type="entry name" value="FHA"/>
    <property type="match status" value="1"/>
</dbReference>
<reference evidence="8 9" key="1">
    <citation type="journal article" date="2012" name="Sci. Rep.">
        <title>Genomic perspectives on the evolution of fungal entomopathogenicity in Beauveria bassiana.</title>
        <authorList>
            <person name="Xiao G."/>
            <person name="Ying S.H."/>
            <person name="Zheng P."/>
            <person name="Wang Z.L."/>
            <person name="Zhang S."/>
            <person name="Xie X.Q."/>
            <person name="Shang Y."/>
            <person name="St Leger R.J."/>
            <person name="Zhao G.P."/>
            <person name="Wang C."/>
            <person name="Feng M.G."/>
        </authorList>
    </citation>
    <scope>NUCLEOTIDE SEQUENCE [LARGE SCALE GENOMIC DNA]</scope>
    <source>
        <strain evidence="8 9">ARSEF 2860</strain>
    </source>
</reference>
<dbReference type="Pfam" id="PF00069">
    <property type="entry name" value="Pkinase"/>
    <property type="match status" value="1"/>
</dbReference>
<evidence type="ECO:0000259" key="7">
    <source>
        <dbReference type="PROSITE" id="PS50011"/>
    </source>
</evidence>
<keyword evidence="9" id="KW-1185">Reference proteome</keyword>
<dbReference type="InParanoid" id="J5K089"/>
<keyword evidence="3 4" id="KW-0067">ATP-binding</keyword>
<dbReference type="GO" id="GO:0004672">
    <property type="term" value="F:protein kinase activity"/>
    <property type="evidence" value="ECO:0007669"/>
    <property type="project" value="InterPro"/>
</dbReference>
<dbReference type="Gene3D" id="1.10.510.10">
    <property type="entry name" value="Transferase(Phosphotransferase) domain 1"/>
    <property type="match status" value="1"/>
</dbReference>
<feature type="domain" description="FHA" evidence="6">
    <location>
        <begin position="84"/>
        <end position="134"/>
    </location>
</feature>
<dbReference type="SUPFAM" id="SSF56112">
    <property type="entry name" value="Protein kinase-like (PK-like)"/>
    <property type="match status" value="1"/>
</dbReference>
<dbReference type="InterPro" id="IPR011009">
    <property type="entry name" value="Kinase-like_dom_sf"/>
</dbReference>
<dbReference type="PANTHER" id="PTHR24347">
    <property type="entry name" value="SERINE/THREONINE-PROTEIN KINASE"/>
    <property type="match status" value="1"/>
</dbReference>
<protein>
    <submittedName>
        <fullName evidence="8">Tousled-like kinase</fullName>
    </submittedName>
</protein>
<evidence type="ECO:0000256" key="5">
    <source>
        <dbReference type="SAM" id="MobiDB-lite"/>
    </source>
</evidence>
<dbReference type="RefSeq" id="XP_008596810.1">
    <property type="nucleotide sequence ID" value="XM_008598588.1"/>
</dbReference>
<dbReference type="Gene3D" id="2.60.200.20">
    <property type="match status" value="1"/>
</dbReference>
<evidence type="ECO:0000313" key="9">
    <source>
        <dbReference type="Proteomes" id="UP000002762"/>
    </source>
</evidence>
<feature type="compositionally biased region" description="Polar residues" evidence="5">
    <location>
        <begin position="634"/>
        <end position="652"/>
    </location>
</feature>
<proteinExistence type="inferred from homology"/>
<keyword evidence="2 4" id="KW-0547">Nucleotide-binding</keyword>
<feature type="binding site" evidence="4">
    <location>
        <position position="259"/>
    </location>
    <ligand>
        <name>ATP</name>
        <dbReference type="ChEBI" id="CHEBI:30616"/>
    </ligand>
</feature>
<accession>J5K089</accession>
<evidence type="ECO:0000256" key="2">
    <source>
        <dbReference type="ARBA" id="ARBA00022741"/>
    </source>
</evidence>
<dbReference type="AlphaFoldDB" id="J5K089"/>
<name>J5K089_BEAB2</name>
<dbReference type="PROSITE" id="PS00107">
    <property type="entry name" value="PROTEIN_KINASE_ATP"/>
    <property type="match status" value="1"/>
</dbReference>
<dbReference type="PROSITE" id="PS00108">
    <property type="entry name" value="PROTEIN_KINASE_ST"/>
    <property type="match status" value="1"/>
</dbReference>
<evidence type="ECO:0000256" key="1">
    <source>
        <dbReference type="ARBA" id="ARBA00005575"/>
    </source>
</evidence>
<dbReference type="SUPFAM" id="SSF49879">
    <property type="entry name" value="SMAD/FHA domain"/>
    <property type="match status" value="1"/>
</dbReference>
<dbReference type="OrthoDB" id="10252171at2759"/>
<feature type="region of interest" description="Disordered" evidence="5">
    <location>
        <begin position="40"/>
        <end position="63"/>
    </location>
</feature>
<dbReference type="InterPro" id="IPR008984">
    <property type="entry name" value="SMAD_FHA_dom_sf"/>
</dbReference>
<dbReference type="GO" id="GO:0005524">
    <property type="term" value="F:ATP binding"/>
    <property type="evidence" value="ECO:0007669"/>
    <property type="project" value="UniProtKB-UniRule"/>
</dbReference>
<dbReference type="InterPro" id="IPR008271">
    <property type="entry name" value="Ser/Thr_kinase_AS"/>
</dbReference>
<keyword evidence="8" id="KW-0418">Kinase</keyword>
<dbReference type="PROSITE" id="PS50011">
    <property type="entry name" value="PROTEIN_KINASE_DOM"/>
    <property type="match status" value="1"/>
</dbReference>
<dbReference type="SMART" id="SM00220">
    <property type="entry name" value="S_TKc"/>
    <property type="match status" value="1"/>
</dbReference>
<keyword evidence="8" id="KW-0808">Transferase</keyword>
<dbReference type="InterPro" id="IPR017441">
    <property type="entry name" value="Protein_kinase_ATP_BS"/>
</dbReference>
<dbReference type="InterPro" id="IPR000719">
    <property type="entry name" value="Prot_kinase_dom"/>
</dbReference>
<evidence type="ECO:0000313" key="8">
    <source>
        <dbReference type="EMBL" id="EJP67711.1"/>
    </source>
</evidence>
<dbReference type="Proteomes" id="UP000002762">
    <property type="component" value="Unassembled WGS sequence"/>
</dbReference>
<organism evidence="8 9">
    <name type="scientific">Beauveria bassiana (strain ARSEF 2860)</name>
    <name type="common">White muscardine disease fungus</name>
    <name type="synonym">Tritirachium shiotae</name>
    <dbReference type="NCBI Taxonomy" id="655819"/>
    <lineage>
        <taxon>Eukaryota</taxon>
        <taxon>Fungi</taxon>
        <taxon>Dikarya</taxon>
        <taxon>Ascomycota</taxon>
        <taxon>Pezizomycotina</taxon>
        <taxon>Sordariomycetes</taxon>
        <taxon>Hypocreomycetidae</taxon>
        <taxon>Hypocreales</taxon>
        <taxon>Cordycipitaceae</taxon>
        <taxon>Beauveria</taxon>
    </lineage>
</organism>
<feature type="region of interest" description="Disordered" evidence="5">
    <location>
        <begin position="514"/>
        <end position="544"/>
    </location>
</feature>
<comment type="similarity">
    <text evidence="1">Belongs to the protein kinase superfamily. CAMK Ser/Thr protein kinase family. CHEK2 subfamily.</text>
</comment>
<dbReference type="InterPro" id="IPR000253">
    <property type="entry name" value="FHA_dom"/>
</dbReference>
<feature type="region of interest" description="Disordered" evidence="5">
    <location>
        <begin position="634"/>
        <end position="676"/>
    </location>
</feature>
<feature type="compositionally biased region" description="Basic and acidic residues" evidence="5">
    <location>
        <begin position="40"/>
        <end position="52"/>
    </location>
</feature>
<dbReference type="PROSITE" id="PS50006">
    <property type="entry name" value="FHA_DOMAIN"/>
    <property type="match status" value="1"/>
</dbReference>
<evidence type="ECO:0000256" key="4">
    <source>
        <dbReference type="PROSITE-ProRule" id="PRU10141"/>
    </source>
</evidence>
<gene>
    <name evidence="8" type="ORF">BBA_03491</name>
</gene>